<dbReference type="RefSeq" id="WP_059147334.1">
    <property type="nucleotide sequence ID" value="NZ_LLZJ01000385.1"/>
</dbReference>
<name>A0A0X3VSA3_STRVO</name>
<dbReference type="GeneID" id="97436936"/>
<sequence length="118" mass="13187">MALTLALNYPAAVPAGHKIEVTEFVDIRPEKKRHKPLTWMDPCQYPVILDLDTGIRYMNHVHASRGGNGGLMLHPYPLVPRGDLQVSRVYQAVVKACALVMVEGYDNQHTTLLVEPVE</sequence>
<dbReference type="AlphaFoldDB" id="A0A0X3VSA3"/>
<protein>
    <submittedName>
        <fullName evidence="1">Uncharacterized protein</fullName>
    </submittedName>
</protein>
<organism evidence="1 2">
    <name type="scientific">Streptomyces violaceusniger</name>
    <dbReference type="NCBI Taxonomy" id="68280"/>
    <lineage>
        <taxon>Bacteria</taxon>
        <taxon>Bacillati</taxon>
        <taxon>Actinomycetota</taxon>
        <taxon>Actinomycetes</taxon>
        <taxon>Kitasatosporales</taxon>
        <taxon>Streptomycetaceae</taxon>
        <taxon>Streptomyces</taxon>
        <taxon>Streptomyces violaceusniger group</taxon>
    </lineage>
</organism>
<dbReference type="EMBL" id="LLZJ01000385">
    <property type="protein sequence ID" value="KUL47569.1"/>
    <property type="molecule type" value="Genomic_DNA"/>
</dbReference>
<comment type="caution">
    <text evidence="1">The sequence shown here is derived from an EMBL/GenBank/DDBJ whole genome shotgun (WGS) entry which is preliminary data.</text>
</comment>
<reference evidence="2" key="1">
    <citation type="submission" date="2015-10" db="EMBL/GenBank/DDBJ databases">
        <authorList>
            <person name="Ju K.-S."/>
            <person name="Doroghazi J.R."/>
            <person name="Metcalf W.W."/>
        </authorList>
    </citation>
    <scope>NUCLEOTIDE SEQUENCE [LARGE SCALE GENOMIC DNA]</scope>
    <source>
        <strain evidence="2">NRRL F-8817</strain>
    </source>
</reference>
<evidence type="ECO:0000313" key="1">
    <source>
        <dbReference type="EMBL" id="KUL47569.1"/>
    </source>
</evidence>
<evidence type="ECO:0000313" key="2">
    <source>
        <dbReference type="Proteomes" id="UP000053413"/>
    </source>
</evidence>
<accession>A0A0X3VSA3</accession>
<gene>
    <name evidence="1" type="ORF">ADL28_32375</name>
</gene>
<dbReference type="Proteomes" id="UP000053413">
    <property type="component" value="Unassembled WGS sequence"/>
</dbReference>
<dbReference type="OrthoDB" id="5072144at2"/>
<proteinExistence type="predicted"/>